<gene>
    <name evidence="1" type="ORF">PR048_001912</name>
</gene>
<dbReference type="EMBL" id="JARBHB010000001">
    <property type="protein sequence ID" value="KAJ8896568.1"/>
    <property type="molecule type" value="Genomic_DNA"/>
</dbReference>
<name>A0ABQ9IIP7_9NEOP</name>
<comment type="caution">
    <text evidence="1">The sequence shown here is derived from an EMBL/GenBank/DDBJ whole genome shotgun (WGS) entry which is preliminary data.</text>
</comment>
<evidence type="ECO:0000313" key="2">
    <source>
        <dbReference type="Proteomes" id="UP001159363"/>
    </source>
</evidence>
<protein>
    <recommendedName>
        <fullName evidence="3">Peptidase aspartic putative domain-containing protein</fullName>
    </recommendedName>
</protein>
<proteinExistence type="predicted"/>
<accession>A0ABQ9IIP7</accession>
<dbReference type="InterPro" id="IPR021109">
    <property type="entry name" value="Peptidase_aspartic_dom_sf"/>
</dbReference>
<dbReference type="Gene3D" id="2.40.70.10">
    <property type="entry name" value="Acid Proteases"/>
    <property type="match status" value="1"/>
</dbReference>
<keyword evidence="2" id="KW-1185">Reference proteome</keyword>
<reference evidence="1 2" key="1">
    <citation type="submission" date="2023-02" db="EMBL/GenBank/DDBJ databases">
        <title>LHISI_Scaffold_Assembly.</title>
        <authorList>
            <person name="Stuart O.P."/>
            <person name="Cleave R."/>
            <person name="Magrath M.J.L."/>
            <person name="Mikheyev A.S."/>
        </authorList>
    </citation>
    <scope>NUCLEOTIDE SEQUENCE [LARGE SCALE GENOMIC DNA]</scope>
    <source>
        <strain evidence="1">Daus_M_001</strain>
        <tissue evidence="1">Leg muscle</tissue>
    </source>
</reference>
<sequence length="143" mass="16208">MQILLATALVKMRDKHGQLQVCRVLLDSGSQSHFITEECVQHLGLKKERNATPIHRINEVTAETKHSVKTVVLSYVTNYVAAVECLVILKISANLPGRYVDCHQWNIPTNLHLAQTTFNQPGNIDILLEAEFFFYIIHLGKMI</sequence>
<organism evidence="1 2">
    <name type="scientific">Dryococelus australis</name>
    <dbReference type="NCBI Taxonomy" id="614101"/>
    <lineage>
        <taxon>Eukaryota</taxon>
        <taxon>Metazoa</taxon>
        <taxon>Ecdysozoa</taxon>
        <taxon>Arthropoda</taxon>
        <taxon>Hexapoda</taxon>
        <taxon>Insecta</taxon>
        <taxon>Pterygota</taxon>
        <taxon>Neoptera</taxon>
        <taxon>Polyneoptera</taxon>
        <taxon>Phasmatodea</taxon>
        <taxon>Verophasmatodea</taxon>
        <taxon>Anareolatae</taxon>
        <taxon>Phasmatidae</taxon>
        <taxon>Eurycanthinae</taxon>
        <taxon>Dryococelus</taxon>
    </lineage>
</organism>
<evidence type="ECO:0008006" key="3">
    <source>
        <dbReference type="Google" id="ProtNLM"/>
    </source>
</evidence>
<dbReference type="Proteomes" id="UP001159363">
    <property type="component" value="Chromosome 1"/>
</dbReference>
<evidence type="ECO:0000313" key="1">
    <source>
        <dbReference type="EMBL" id="KAJ8896568.1"/>
    </source>
</evidence>